<sequence length="272" mass="31276">MDMNQNKQFQANLTHARNLFREENAVIRIKELPTMIIGDLHGDLEALNTIISLKEELEPANIIFLGDYVDRGRNSAEVLSRLLELKIASPKNVFLLRGNHETKQMNEKREFFDELEDSDLFNFANIVFEEMPVAALINKKIFCVHGGIEDIRKTTAITKQNSFNYLWNDPSEIPGLNFSIRGRDIRTFGPDIVEGFLHLNDLQMIIRAHSSLDTGYKWWFGNRLLSIHSTLNNHGTPAKGAVCLIKTDQLEIYTYGKTEDGTRIIDKTRYYL</sequence>
<dbReference type="SMART" id="SM00156">
    <property type="entry name" value="PP2Ac"/>
    <property type="match status" value="1"/>
</dbReference>
<feature type="domain" description="Serine/threonine specific protein phosphatases" evidence="1">
    <location>
        <begin position="96"/>
        <end position="101"/>
    </location>
</feature>
<dbReference type="SUPFAM" id="SSF56300">
    <property type="entry name" value="Metallo-dependent phosphatases"/>
    <property type="match status" value="1"/>
</dbReference>
<dbReference type="AlphaFoldDB" id="A0A3M9L8R2"/>
<dbReference type="InterPro" id="IPR004843">
    <property type="entry name" value="Calcineurin-like_PHP"/>
</dbReference>
<dbReference type="Gene3D" id="3.60.21.10">
    <property type="match status" value="1"/>
</dbReference>
<dbReference type="PROSITE" id="PS00125">
    <property type="entry name" value="SER_THR_PHOSPHATASE"/>
    <property type="match status" value="1"/>
</dbReference>
<dbReference type="InterPro" id="IPR050341">
    <property type="entry name" value="PP1_catalytic_subunit"/>
</dbReference>
<dbReference type="PRINTS" id="PR00114">
    <property type="entry name" value="STPHPHTASE"/>
</dbReference>
<dbReference type="RefSeq" id="WP_083433055.1">
    <property type="nucleotide sequence ID" value="NZ_RJJG01000003.1"/>
</dbReference>
<dbReference type="InterPro" id="IPR029052">
    <property type="entry name" value="Metallo-depent_PP-like"/>
</dbReference>
<protein>
    <submittedName>
        <fullName evidence="2">Serine/threonine protein phosphatase</fullName>
    </submittedName>
</protein>
<dbReference type="InterPro" id="IPR006186">
    <property type="entry name" value="Ser/Thr-sp_prot-phosphatase"/>
</dbReference>
<dbReference type="CDD" id="cd00144">
    <property type="entry name" value="MPP_PPP_family"/>
    <property type="match status" value="1"/>
</dbReference>
<dbReference type="Proteomes" id="UP000267921">
    <property type="component" value="Unassembled WGS sequence"/>
</dbReference>
<evidence type="ECO:0000313" key="2">
    <source>
        <dbReference type="EMBL" id="RNI09576.1"/>
    </source>
</evidence>
<dbReference type="EMBL" id="RJJG01000003">
    <property type="protein sequence ID" value="RNI09576.1"/>
    <property type="molecule type" value="Genomic_DNA"/>
</dbReference>
<evidence type="ECO:0000259" key="1">
    <source>
        <dbReference type="PROSITE" id="PS00125"/>
    </source>
</evidence>
<dbReference type="Pfam" id="PF00149">
    <property type="entry name" value="Metallophos"/>
    <property type="match status" value="1"/>
</dbReference>
<accession>A0A3M9L8R2</accession>
<dbReference type="GO" id="GO:0004722">
    <property type="term" value="F:protein serine/threonine phosphatase activity"/>
    <property type="evidence" value="ECO:0007669"/>
    <property type="project" value="TreeGrafter"/>
</dbReference>
<evidence type="ECO:0000313" key="3">
    <source>
        <dbReference type="Proteomes" id="UP000267921"/>
    </source>
</evidence>
<proteinExistence type="predicted"/>
<gene>
    <name evidence="2" type="ORF">EFE40_02625</name>
</gene>
<comment type="caution">
    <text evidence="2">The sequence shown here is derived from an EMBL/GenBank/DDBJ whole genome shotgun (WGS) entry which is preliminary data.</text>
</comment>
<reference evidence="2 3" key="1">
    <citation type="submission" date="2018-10" db="EMBL/GenBank/DDBJ databases">
        <title>Cultivation of a novel Methanohalophilus strain from Kebrit Deep of the Red Sea and a genomic comparison of members of the genus Methanohalophilus.</title>
        <authorList>
            <person name="Guan Y."/>
            <person name="Ngugi D.K."/>
            <person name="Stingl U."/>
        </authorList>
    </citation>
    <scope>NUCLEOTIDE SEQUENCE [LARGE SCALE GENOMIC DNA]</scope>
    <source>
        <strain evidence="2 3">DSM 3094</strain>
    </source>
</reference>
<dbReference type="GO" id="GO:0005737">
    <property type="term" value="C:cytoplasm"/>
    <property type="evidence" value="ECO:0007669"/>
    <property type="project" value="TreeGrafter"/>
</dbReference>
<name>A0A3M9L8R2_9EURY</name>
<organism evidence="2 3">
    <name type="scientific">Methanohalophilus halophilus</name>
    <dbReference type="NCBI Taxonomy" id="2177"/>
    <lineage>
        <taxon>Archaea</taxon>
        <taxon>Methanobacteriati</taxon>
        <taxon>Methanobacteriota</taxon>
        <taxon>Stenosarchaea group</taxon>
        <taxon>Methanomicrobia</taxon>
        <taxon>Methanosarcinales</taxon>
        <taxon>Methanosarcinaceae</taxon>
        <taxon>Methanohalophilus</taxon>
    </lineage>
</organism>
<dbReference type="PANTHER" id="PTHR11668:SF496">
    <property type="entry name" value="SERINE_THREONINE-PROTEIN PHOSPHATASE"/>
    <property type="match status" value="1"/>
</dbReference>
<dbReference type="PANTHER" id="PTHR11668">
    <property type="entry name" value="SERINE/THREONINE PROTEIN PHOSPHATASE"/>
    <property type="match status" value="1"/>
</dbReference>